<protein>
    <recommendedName>
        <fullName evidence="4">histidine kinase</fullName>
        <ecNumber evidence="4">2.7.13.3</ecNumber>
    </recommendedName>
</protein>
<dbReference type="GO" id="GO:0005886">
    <property type="term" value="C:plasma membrane"/>
    <property type="evidence" value="ECO:0007669"/>
    <property type="project" value="UniProtKB-SubCell"/>
</dbReference>
<dbReference type="AlphaFoldDB" id="A0A6G8PT21"/>
<keyword evidence="7 12" id="KW-0812">Transmembrane</keyword>
<dbReference type="FunFam" id="3.30.565.10:FF:000006">
    <property type="entry name" value="Sensor histidine kinase WalK"/>
    <property type="match status" value="1"/>
</dbReference>
<evidence type="ECO:0000313" key="17">
    <source>
        <dbReference type="Proteomes" id="UP000502706"/>
    </source>
</evidence>
<evidence type="ECO:0000256" key="7">
    <source>
        <dbReference type="ARBA" id="ARBA00022692"/>
    </source>
</evidence>
<keyword evidence="17" id="KW-1185">Reference proteome</keyword>
<feature type="transmembrane region" description="Helical" evidence="12">
    <location>
        <begin position="102"/>
        <end position="125"/>
    </location>
</feature>
<evidence type="ECO:0000256" key="6">
    <source>
        <dbReference type="ARBA" id="ARBA00022679"/>
    </source>
</evidence>
<keyword evidence="11 12" id="KW-0472">Membrane</keyword>
<dbReference type="InterPro" id="IPR005467">
    <property type="entry name" value="His_kinase_dom"/>
</dbReference>
<evidence type="ECO:0000256" key="13">
    <source>
        <dbReference type="SAM" id="SignalP"/>
    </source>
</evidence>
<dbReference type="CDD" id="cd00082">
    <property type="entry name" value="HisKA"/>
    <property type="match status" value="1"/>
</dbReference>
<dbReference type="PROSITE" id="PS50109">
    <property type="entry name" value="HIS_KIN"/>
    <property type="match status" value="1"/>
</dbReference>
<dbReference type="InterPro" id="IPR003594">
    <property type="entry name" value="HATPase_dom"/>
</dbReference>
<feature type="transmembrane region" description="Helical" evidence="12">
    <location>
        <begin position="35"/>
        <end position="57"/>
    </location>
</feature>
<dbReference type="Gene3D" id="3.30.565.10">
    <property type="entry name" value="Histidine kinase-like ATPase, C-terminal domain"/>
    <property type="match status" value="1"/>
</dbReference>
<dbReference type="Pfam" id="PF00672">
    <property type="entry name" value="HAMP"/>
    <property type="match status" value="1"/>
</dbReference>
<sequence length="415" mass="44377">MKAVRFVVVAALSFAAALGVTIAFAATLFGVPKEDLAAVALVLLEVGCGVGLAALFLMRPAVLGRIGGVRAQLLGAGLIGSLLLLGTTLLGSRAMFFSGHDLSILLTMLLFAALLAVGIGLYWAAPMARRIEEVREGTARLASGKLDTEVPVKGHDEVAGLAVDFNRMARRIREADERERAMEGERRELIAAVSHDLRTPLTAVRALLEAVNDGVAADPEVRERYLSSAQNEVTHLGRLVDDLFELAQIDAGALRLTLERASLHDLISDTLASFQPEADKRGVRLLGEFSDGIDPVLINPPKLQRVLHNLISNALRHTPSDGTIFLRVKPEGEEAVRVEVEDTGEGITPEVLPRVFERSFRGEESRARPRDGASPGAGLGLAIARGLIEAHGGSIRAESQTGAGSRFCFTLRRAS</sequence>
<dbReference type="CDD" id="cd00075">
    <property type="entry name" value="HATPase"/>
    <property type="match status" value="1"/>
</dbReference>
<comment type="catalytic activity">
    <reaction evidence="1">
        <text>ATP + protein L-histidine = ADP + protein N-phospho-L-histidine.</text>
        <dbReference type="EC" id="2.7.13.3"/>
    </reaction>
</comment>
<evidence type="ECO:0000256" key="5">
    <source>
        <dbReference type="ARBA" id="ARBA00022553"/>
    </source>
</evidence>
<dbReference type="GO" id="GO:0000155">
    <property type="term" value="F:phosphorelay sensor kinase activity"/>
    <property type="evidence" value="ECO:0007669"/>
    <property type="project" value="InterPro"/>
</dbReference>
<dbReference type="FunFam" id="1.10.287.130:FF:000001">
    <property type="entry name" value="Two-component sensor histidine kinase"/>
    <property type="match status" value="1"/>
</dbReference>
<keyword evidence="8" id="KW-0418">Kinase</keyword>
<feature type="domain" description="HAMP" evidence="15">
    <location>
        <begin position="125"/>
        <end position="177"/>
    </location>
</feature>
<reference evidence="16 17" key="1">
    <citation type="submission" date="2019-10" db="EMBL/GenBank/DDBJ databases">
        <title>Rubrobacter sp nov SCSIO 52915 isolated from a deep-sea sediment in the South China Sea.</title>
        <authorList>
            <person name="Chen R.W."/>
        </authorList>
    </citation>
    <scope>NUCLEOTIDE SEQUENCE [LARGE SCALE GENOMIC DNA]</scope>
    <source>
        <strain evidence="16 17">SCSIO 52915</strain>
    </source>
</reference>
<dbReference type="Pfam" id="PF00512">
    <property type="entry name" value="HisKA"/>
    <property type="match status" value="1"/>
</dbReference>
<evidence type="ECO:0000256" key="9">
    <source>
        <dbReference type="ARBA" id="ARBA00022989"/>
    </source>
</evidence>
<organism evidence="16 17">
    <name type="scientific">Rubrobacter marinus</name>
    <dbReference type="NCBI Taxonomy" id="2653852"/>
    <lineage>
        <taxon>Bacteria</taxon>
        <taxon>Bacillati</taxon>
        <taxon>Actinomycetota</taxon>
        <taxon>Rubrobacteria</taxon>
        <taxon>Rubrobacterales</taxon>
        <taxon>Rubrobacteraceae</taxon>
        <taxon>Rubrobacter</taxon>
    </lineage>
</organism>
<dbReference type="CDD" id="cd06225">
    <property type="entry name" value="HAMP"/>
    <property type="match status" value="1"/>
</dbReference>
<dbReference type="SMART" id="SM00388">
    <property type="entry name" value="HisKA"/>
    <property type="match status" value="1"/>
</dbReference>
<evidence type="ECO:0000256" key="11">
    <source>
        <dbReference type="ARBA" id="ARBA00023136"/>
    </source>
</evidence>
<dbReference type="SMART" id="SM00304">
    <property type="entry name" value="HAMP"/>
    <property type="match status" value="1"/>
</dbReference>
<keyword evidence="5" id="KW-0597">Phosphoprotein</keyword>
<dbReference type="InterPro" id="IPR004358">
    <property type="entry name" value="Sig_transdc_His_kin-like_C"/>
</dbReference>
<dbReference type="InterPro" id="IPR003660">
    <property type="entry name" value="HAMP_dom"/>
</dbReference>
<evidence type="ECO:0000256" key="1">
    <source>
        <dbReference type="ARBA" id="ARBA00000085"/>
    </source>
</evidence>
<dbReference type="PRINTS" id="PR00344">
    <property type="entry name" value="BCTRLSENSOR"/>
</dbReference>
<comment type="cofactor">
    <cofactor evidence="2">
        <name>a divalent metal cation</name>
        <dbReference type="ChEBI" id="CHEBI:60240"/>
    </cofactor>
</comment>
<dbReference type="InterPro" id="IPR036097">
    <property type="entry name" value="HisK_dim/P_sf"/>
</dbReference>
<dbReference type="GO" id="GO:0005509">
    <property type="term" value="F:calcium ion binding"/>
    <property type="evidence" value="ECO:0007669"/>
    <property type="project" value="UniProtKB-ARBA"/>
</dbReference>
<evidence type="ECO:0000256" key="3">
    <source>
        <dbReference type="ARBA" id="ARBA00004236"/>
    </source>
</evidence>
<dbReference type="Gene3D" id="1.10.287.130">
    <property type="match status" value="1"/>
</dbReference>
<dbReference type="SUPFAM" id="SSF158472">
    <property type="entry name" value="HAMP domain-like"/>
    <property type="match status" value="1"/>
</dbReference>
<dbReference type="SUPFAM" id="SSF47384">
    <property type="entry name" value="Homodimeric domain of signal transducing histidine kinase"/>
    <property type="match status" value="1"/>
</dbReference>
<keyword evidence="9 12" id="KW-1133">Transmembrane helix</keyword>
<dbReference type="PROSITE" id="PS50885">
    <property type="entry name" value="HAMP"/>
    <property type="match status" value="1"/>
</dbReference>
<evidence type="ECO:0000256" key="8">
    <source>
        <dbReference type="ARBA" id="ARBA00022777"/>
    </source>
</evidence>
<dbReference type="InterPro" id="IPR036890">
    <property type="entry name" value="HATPase_C_sf"/>
</dbReference>
<accession>A0A6G8PT21</accession>
<dbReference type="Proteomes" id="UP000502706">
    <property type="component" value="Chromosome"/>
</dbReference>
<dbReference type="Gene3D" id="6.10.340.10">
    <property type="match status" value="1"/>
</dbReference>
<dbReference type="EMBL" id="CP045121">
    <property type="protein sequence ID" value="QIN77473.1"/>
    <property type="molecule type" value="Genomic_DNA"/>
</dbReference>
<keyword evidence="13" id="KW-0732">Signal</keyword>
<dbReference type="PANTHER" id="PTHR43711">
    <property type="entry name" value="TWO-COMPONENT HISTIDINE KINASE"/>
    <property type="match status" value="1"/>
</dbReference>
<proteinExistence type="predicted"/>
<feature type="transmembrane region" description="Helical" evidence="12">
    <location>
        <begin position="69"/>
        <end position="90"/>
    </location>
</feature>
<dbReference type="InterPro" id="IPR003661">
    <property type="entry name" value="HisK_dim/P_dom"/>
</dbReference>
<keyword evidence="10" id="KW-0902">Two-component regulatory system</keyword>
<feature type="chain" id="PRO_5026113828" description="histidine kinase" evidence="13">
    <location>
        <begin position="26"/>
        <end position="415"/>
    </location>
</feature>
<evidence type="ECO:0000259" key="15">
    <source>
        <dbReference type="PROSITE" id="PS50885"/>
    </source>
</evidence>
<name>A0A6G8PT21_9ACTN</name>
<gene>
    <name evidence="16" type="ORF">GBA65_01975</name>
</gene>
<evidence type="ECO:0000256" key="12">
    <source>
        <dbReference type="SAM" id="Phobius"/>
    </source>
</evidence>
<feature type="domain" description="Histidine kinase" evidence="14">
    <location>
        <begin position="192"/>
        <end position="415"/>
    </location>
</feature>
<dbReference type="SUPFAM" id="SSF55874">
    <property type="entry name" value="ATPase domain of HSP90 chaperone/DNA topoisomerase II/histidine kinase"/>
    <property type="match status" value="1"/>
</dbReference>
<evidence type="ECO:0000256" key="10">
    <source>
        <dbReference type="ARBA" id="ARBA00023012"/>
    </source>
</evidence>
<dbReference type="EC" id="2.7.13.3" evidence="4"/>
<keyword evidence="6" id="KW-0808">Transferase</keyword>
<evidence type="ECO:0000313" key="16">
    <source>
        <dbReference type="EMBL" id="QIN77473.1"/>
    </source>
</evidence>
<dbReference type="PANTHER" id="PTHR43711:SF1">
    <property type="entry name" value="HISTIDINE KINASE 1"/>
    <property type="match status" value="1"/>
</dbReference>
<comment type="subcellular location">
    <subcellularLocation>
        <location evidence="3">Cell membrane</location>
    </subcellularLocation>
</comment>
<feature type="signal peptide" evidence="13">
    <location>
        <begin position="1"/>
        <end position="25"/>
    </location>
</feature>
<evidence type="ECO:0000259" key="14">
    <source>
        <dbReference type="PROSITE" id="PS50109"/>
    </source>
</evidence>
<dbReference type="SMART" id="SM00387">
    <property type="entry name" value="HATPase_c"/>
    <property type="match status" value="1"/>
</dbReference>
<dbReference type="InterPro" id="IPR050736">
    <property type="entry name" value="Sensor_HK_Regulatory"/>
</dbReference>
<evidence type="ECO:0000256" key="2">
    <source>
        <dbReference type="ARBA" id="ARBA00001968"/>
    </source>
</evidence>
<dbReference type="Pfam" id="PF02518">
    <property type="entry name" value="HATPase_c"/>
    <property type="match status" value="1"/>
</dbReference>
<dbReference type="RefSeq" id="WP_166395154.1">
    <property type="nucleotide sequence ID" value="NZ_CP045121.1"/>
</dbReference>
<evidence type="ECO:0000256" key="4">
    <source>
        <dbReference type="ARBA" id="ARBA00012438"/>
    </source>
</evidence>
<dbReference type="KEGG" id="rmar:GBA65_01975"/>